<dbReference type="InterPro" id="IPR038269">
    <property type="entry name" value="SCAN_sf"/>
</dbReference>
<name>A0A1U8DXS8_ALLSI</name>
<feature type="domain" description="C2H2-type" evidence="13">
    <location>
        <begin position="578"/>
        <end position="605"/>
    </location>
</feature>
<reference evidence="18" key="1">
    <citation type="submission" date="2025-08" db="UniProtKB">
        <authorList>
            <consortium name="RefSeq"/>
        </authorList>
    </citation>
    <scope>IDENTIFICATION</scope>
</reference>
<dbReference type="PROSITE" id="PS50805">
    <property type="entry name" value="KRAB"/>
    <property type="match status" value="1"/>
</dbReference>
<keyword evidence="17" id="KW-1185">Reference proteome</keyword>
<evidence type="ECO:0000256" key="4">
    <source>
        <dbReference type="ARBA" id="ARBA00022737"/>
    </source>
</evidence>
<dbReference type="FunFam" id="3.30.160.60:FF:000538">
    <property type="entry name" value="zinc finger protein 853"/>
    <property type="match status" value="1"/>
</dbReference>
<keyword evidence="6" id="KW-0862">Zinc</keyword>
<keyword evidence="4" id="KW-0677">Repeat</keyword>
<feature type="domain" description="C2H2-type" evidence="13">
    <location>
        <begin position="606"/>
        <end position="633"/>
    </location>
</feature>
<dbReference type="InParanoid" id="A0A1U8DXS8"/>
<evidence type="ECO:0000256" key="5">
    <source>
        <dbReference type="ARBA" id="ARBA00022771"/>
    </source>
</evidence>
<comment type="similarity">
    <text evidence="2">Belongs to the krueppel C2H2-type zinc-finger protein family.</text>
</comment>
<dbReference type="CDD" id="cd07936">
    <property type="entry name" value="SCAN"/>
    <property type="match status" value="1"/>
</dbReference>
<dbReference type="FunFam" id="3.30.160.60:FF:000933">
    <property type="entry name" value="zinc finger protein 771"/>
    <property type="match status" value="2"/>
</dbReference>
<feature type="domain" description="C2H2-type" evidence="13">
    <location>
        <begin position="522"/>
        <end position="549"/>
    </location>
</feature>
<dbReference type="InterPro" id="IPR013087">
    <property type="entry name" value="Znf_C2H2_type"/>
</dbReference>
<dbReference type="Gene3D" id="3.30.160.60">
    <property type="entry name" value="Classic Zinc Finger"/>
    <property type="match status" value="8"/>
</dbReference>
<dbReference type="GO" id="GO:0005654">
    <property type="term" value="C:nucleoplasm"/>
    <property type="evidence" value="ECO:0007669"/>
    <property type="project" value="TreeGrafter"/>
</dbReference>
<dbReference type="eggNOG" id="KOG1721">
    <property type="taxonomic scope" value="Eukaryota"/>
</dbReference>
<dbReference type="InterPro" id="IPR036236">
    <property type="entry name" value="Znf_C2H2_sf"/>
</dbReference>
<dbReference type="GeneID" id="102371952"/>
<evidence type="ECO:0000256" key="12">
    <source>
        <dbReference type="SAM" id="MobiDB-lite"/>
    </source>
</evidence>
<dbReference type="Proteomes" id="UP000189705">
    <property type="component" value="Unplaced"/>
</dbReference>
<evidence type="ECO:0000259" key="16">
    <source>
        <dbReference type="PROSITE" id="PS50806"/>
    </source>
</evidence>
<proteinExistence type="inferred from homology"/>
<dbReference type="SMART" id="SM00349">
    <property type="entry name" value="KRAB"/>
    <property type="match status" value="1"/>
</dbReference>
<comment type="subcellular location">
    <subcellularLocation>
        <location evidence="1">Nucleus</location>
    </subcellularLocation>
</comment>
<evidence type="ECO:0000256" key="10">
    <source>
        <dbReference type="ARBA" id="ARBA00023242"/>
    </source>
</evidence>
<evidence type="ECO:0000256" key="11">
    <source>
        <dbReference type="PROSITE-ProRule" id="PRU00042"/>
    </source>
</evidence>
<evidence type="ECO:0000259" key="15">
    <source>
        <dbReference type="PROSITE" id="PS50805"/>
    </source>
</evidence>
<feature type="domain" description="C2H2-type" evidence="13">
    <location>
        <begin position="466"/>
        <end position="493"/>
    </location>
</feature>
<keyword evidence="9" id="KW-0804">Transcription</keyword>
<dbReference type="InterPro" id="IPR036051">
    <property type="entry name" value="KRAB_dom_sf"/>
</dbReference>
<evidence type="ECO:0000256" key="1">
    <source>
        <dbReference type="ARBA" id="ARBA00004123"/>
    </source>
</evidence>
<evidence type="ECO:0000256" key="9">
    <source>
        <dbReference type="ARBA" id="ARBA00023163"/>
    </source>
</evidence>
<feature type="region of interest" description="Disordered" evidence="12">
    <location>
        <begin position="162"/>
        <end position="249"/>
    </location>
</feature>
<dbReference type="AlphaFoldDB" id="A0A1U8DXS8"/>
<dbReference type="GO" id="GO:0008270">
    <property type="term" value="F:zinc ion binding"/>
    <property type="evidence" value="ECO:0007669"/>
    <property type="project" value="UniProtKB-KW"/>
</dbReference>
<dbReference type="SMART" id="SM00431">
    <property type="entry name" value="SCAN"/>
    <property type="match status" value="1"/>
</dbReference>
<evidence type="ECO:0000256" key="2">
    <source>
        <dbReference type="ARBA" id="ARBA00006991"/>
    </source>
</evidence>
<dbReference type="FunFam" id="3.30.160.60:FF:002079">
    <property type="entry name" value="Uncharacterized protein"/>
    <property type="match status" value="1"/>
</dbReference>
<dbReference type="CDD" id="cd07765">
    <property type="entry name" value="KRAB_A-box"/>
    <property type="match status" value="1"/>
</dbReference>
<dbReference type="RefSeq" id="XP_014382504.1">
    <property type="nucleotide sequence ID" value="XM_014527018.2"/>
</dbReference>
<keyword evidence="3" id="KW-0479">Metal-binding</keyword>
<evidence type="ECO:0000256" key="6">
    <source>
        <dbReference type="ARBA" id="ARBA00022833"/>
    </source>
</evidence>
<dbReference type="FunFam" id="3.30.160.60:FF:000446">
    <property type="entry name" value="Zinc finger protein"/>
    <property type="match status" value="1"/>
</dbReference>
<dbReference type="PANTHER" id="PTHR24399:SF54">
    <property type="entry name" value="GASTRULA ZINC FINGER PROTEIN XLCGF26.1-LIKE-RELATED"/>
    <property type="match status" value="1"/>
</dbReference>
<dbReference type="PROSITE" id="PS00028">
    <property type="entry name" value="ZINC_FINGER_C2H2_1"/>
    <property type="match status" value="5"/>
</dbReference>
<dbReference type="Gene3D" id="6.10.140.140">
    <property type="match status" value="1"/>
</dbReference>
<dbReference type="GO" id="GO:0001227">
    <property type="term" value="F:DNA-binding transcription repressor activity, RNA polymerase II-specific"/>
    <property type="evidence" value="ECO:0007669"/>
    <property type="project" value="TreeGrafter"/>
</dbReference>
<keyword evidence="5 11" id="KW-0863">Zinc-finger</keyword>
<feature type="region of interest" description="Disordered" evidence="12">
    <location>
        <begin position="349"/>
        <end position="371"/>
    </location>
</feature>
<dbReference type="Gene3D" id="1.10.4020.10">
    <property type="entry name" value="DNA breaking-rejoining enzymes"/>
    <property type="match status" value="1"/>
</dbReference>
<dbReference type="GO" id="GO:0000978">
    <property type="term" value="F:RNA polymerase II cis-regulatory region sequence-specific DNA binding"/>
    <property type="evidence" value="ECO:0007669"/>
    <property type="project" value="TreeGrafter"/>
</dbReference>
<dbReference type="PROSITE" id="PS50806">
    <property type="entry name" value="KRAB_RELATED"/>
    <property type="match status" value="1"/>
</dbReference>
<dbReference type="SUPFAM" id="SSF109640">
    <property type="entry name" value="KRAB domain (Kruppel-associated box)"/>
    <property type="match status" value="1"/>
</dbReference>
<keyword evidence="8" id="KW-0238">DNA-binding</keyword>
<dbReference type="GO" id="GO:0001817">
    <property type="term" value="P:regulation of cytokine production"/>
    <property type="evidence" value="ECO:0007669"/>
    <property type="project" value="TreeGrafter"/>
</dbReference>
<evidence type="ECO:0000256" key="7">
    <source>
        <dbReference type="ARBA" id="ARBA00023015"/>
    </source>
</evidence>
<dbReference type="Pfam" id="PF02023">
    <property type="entry name" value="SCAN"/>
    <property type="match status" value="1"/>
</dbReference>
<accession>A0A1U8DXS8</accession>
<feature type="domain" description="C2H2-type" evidence="13">
    <location>
        <begin position="634"/>
        <end position="652"/>
    </location>
</feature>
<keyword evidence="10" id="KW-0539">Nucleus</keyword>
<feature type="domain" description="C2H2-type" evidence="13">
    <location>
        <begin position="494"/>
        <end position="521"/>
    </location>
</feature>
<sequence>MQTMQPPSETEIPSETLQLALGHDFSTPETWRKRFRSLRYLKAKGPWEVCSRLQELGRRWLEPQHRSKEQILELVVLEQFLAILPREMQSWEWGPGVETCAEALALAEGYQLQQKEDEKLRVTVSVKVKEVSDKMQSTAALQEPGASCPEQPKTCCVERLLDESGERETPGPGDRPPHVRREEPLPHQEPDSLVTEATWEPWYPRRGPSPGPGAATPRRGEQKPPGEEPITLELQRTSPGRLEERGSLTPEPGQVQLQALFEAVAVYFTQKEWELLEDEDKLLYRDQMLKIYQTLVSLGYQGPTPDLVCSIQQGQVELWGCDDEDGGEISRSEDLLPGGAWLLSTAEEQAPAEGSVNLEPPRTSPGSLGEMDSLRPEKEQWHKSQQVPKKQKENVAVNQHQRFYLRKKTHRCTECKKIFSCWQDLSQHQCVQSGEQPRHVTKRRKTFRKTSKLARHWCMHTREKPHQCLDCGKSFNLSSSLTKHRLIHTGEKPHRWSECRKRFTRSSDLAQHQRIHTGEKPHQCSVCGKSFIWSSHLTRHQLIHTGEKPHRCSQCGKTFNRSSNLAEHQRIHTGEKPHQCCVCGKSFTRSSKLAEHQRIHTGEKPHQCSVCGKSFSLASNLTRHRLTHTRKKPHQCSVCGKNFTRSSCLAEH</sequence>
<feature type="compositionally biased region" description="Basic and acidic residues" evidence="12">
    <location>
        <begin position="162"/>
        <end position="190"/>
    </location>
</feature>
<dbReference type="InterPro" id="IPR001909">
    <property type="entry name" value="KRAB"/>
</dbReference>
<evidence type="ECO:0000313" key="17">
    <source>
        <dbReference type="Proteomes" id="UP000189705"/>
    </source>
</evidence>
<organism evidence="17 18">
    <name type="scientific">Alligator sinensis</name>
    <name type="common">Chinese alligator</name>
    <dbReference type="NCBI Taxonomy" id="38654"/>
    <lineage>
        <taxon>Eukaryota</taxon>
        <taxon>Metazoa</taxon>
        <taxon>Chordata</taxon>
        <taxon>Craniata</taxon>
        <taxon>Vertebrata</taxon>
        <taxon>Euteleostomi</taxon>
        <taxon>Archelosauria</taxon>
        <taxon>Archosauria</taxon>
        <taxon>Crocodylia</taxon>
        <taxon>Alligatoridae</taxon>
        <taxon>Alligatorinae</taxon>
        <taxon>Alligator</taxon>
    </lineage>
</organism>
<dbReference type="PROSITE" id="PS50804">
    <property type="entry name" value="SCAN_BOX"/>
    <property type="match status" value="1"/>
</dbReference>
<dbReference type="SUPFAM" id="SSF57667">
    <property type="entry name" value="beta-beta-alpha zinc fingers"/>
    <property type="match status" value="5"/>
</dbReference>
<dbReference type="FunFam" id="3.30.160.60:FF:001630">
    <property type="entry name" value="Zinc finger protein 888"/>
    <property type="match status" value="1"/>
</dbReference>
<evidence type="ECO:0000313" key="18">
    <source>
        <dbReference type="RefSeq" id="XP_014382504.1"/>
    </source>
</evidence>
<protein>
    <submittedName>
        <fullName evidence="18">Zinc finger protein 773-like</fullName>
    </submittedName>
</protein>
<evidence type="ECO:0000259" key="14">
    <source>
        <dbReference type="PROSITE" id="PS50804"/>
    </source>
</evidence>
<gene>
    <name evidence="18" type="primary">LOC102371952</name>
</gene>
<dbReference type="KEGG" id="asn:102371952"/>
<dbReference type="PANTHER" id="PTHR24399">
    <property type="entry name" value="ZINC FINGER AND BTB DOMAIN-CONTAINING"/>
    <property type="match status" value="1"/>
</dbReference>
<evidence type="ECO:0000256" key="3">
    <source>
        <dbReference type="ARBA" id="ARBA00022723"/>
    </source>
</evidence>
<evidence type="ECO:0000256" key="8">
    <source>
        <dbReference type="ARBA" id="ARBA00023125"/>
    </source>
</evidence>
<dbReference type="GO" id="GO:0002682">
    <property type="term" value="P:regulation of immune system process"/>
    <property type="evidence" value="ECO:0007669"/>
    <property type="project" value="TreeGrafter"/>
</dbReference>
<feature type="domain" description="C2H2-type" evidence="13">
    <location>
        <begin position="410"/>
        <end position="437"/>
    </location>
</feature>
<feature type="domain" description="SCAN box" evidence="14">
    <location>
        <begin position="32"/>
        <end position="111"/>
    </location>
</feature>
<dbReference type="SUPFAM" id="SSF47353">
    <property type="entry name" value="Retrovirus capsid dimerization domain-like"/>
    <property type="match status" value="1"/>
</dbReference>
<feature type="domain" description="KRAB" evidence="15">
    <location>
        <begin position="259"/>
        <end position="331"/>
    </location>
</feature>
<dbReference type="Pfam" id="PF01352">
    <property type="entry name" value="KRAB"/>
    <property type="match status" value="1"/>
</dbReference>
<dbReference type="SMART" id="SM00355">
    <property type="entry name" value="ZnF_C2H2"/>
    <property type="match status" value="8"/>
</dbReference>
<evidence type="ECO:0000259" key="13">
    <source>
        <dbReference type="PROSITE" id="PS50157"/>
    </source>
</evidence>
<dbReference type="InterPro" id="IPR003309">
    <property type="entry name" value="SCAN_dom"/>
</dbReference>
<feature type="domain" description="C2H2-type" evidence="13">
    <location>
        <begin position="550"/>
        <end position="577"/>
    </location>
</feature>
<feature type="compositionally biased region" description="Low complexity" evidence="12">
    <location>
        <begin position="204"/>
        <end position="217"/>
    </location>
</feature>
<keyword evidence="7" id="KW-0805">Transcription regulation</keyword>
<dbReference type="Pfam" id="PF00096">
    <property type="entry name" value="zf-C2H2"/>
    <property type="match status" value="6"/>
</dbReference>
<dbReference type="InterPro" id="IPR003655">
    <property type="entry name" value="aKRAB"/>
</dbReference>
<dbReference type="PROSITE" id="PS50157">
    <property type="entry name" value="ZINC_FINGER_C2H2_2"/>
    <property type="match status" value="8"/>
</dbReference>
<dbReference type="FunFam" id="3.30.160.60:FF:000358">
    <property type="entry name" value="zinc finger protein 24"/>
    <property type="match status" value="1"/>
</dbReference>
<feature type="domain" description="KRAB-related" evidence="16">
    <location>
        <begin position="256"/>
        <end position="320"/>
    </location>
</feature>